<dbReference type="PROSITE" id="PS01358">
    <property type="entry name" value="ZF_RANBP2_1"/>
    <property type="match status" value="1"/>
</dbReference>
<feature type="compositionally biased region" description="Low complexity" evidence="4">
    <location>
        <begin position="149"/>
        <end position="160"/>
    </location>
</feature>
<comment type="caution">
    <text evidence="6">The sequence shown here is derived from an EMBL/GenBank/DDBJ whole genome shotgun (WGS) entry which is preliminary data.</text>
</comment>
<feature type="region of interest" description="Disordered" evidence="4">
    <location>
        <begin position="77"/>
        <end position="236"/>
    </location>
</feature>
<evidence type="ECO:0000313" key="6">
    <source>
        <dbReference type="EMBL" id="PFH31439.1"/>
    </source>
</evidence>
<keyword evidence="2" id="KW-0863">Zinc-finger</keyword>
<gene>
    <name evidence="6" type="ORF">BESB_028740</name>
</gene>
<keyword evidence="3" id="KW-0862">Zinc</keyword>
<proteinExistence type="predicted"/>
<feature type="domain" description="RanBP2-type" evidence="5">
    <location>
        <begin position="318"/>
        <end position="337"/>
    </location>
</feature>
<dbReference type="OrthoDB" id="333724at2759"/>
<evidence type="ECO:0000259" key="5">
    <source>
        <dbReference type="PROSITE" id="PS01358"/>
    </source>
</evidence>
<evidence type="ECO:0000313" key="7">
    <source>
        <dbReference type="Proteomes" id="UP000224006"/>
    </source>
</evidence>
<feature type="compositionally biased region" description="Basic residues" evidence="4">
    <location>
        <begin position="1"/>
        <end position="31"/>
    </location>
</feature>
<dbReference type="EMBL" id="NWUJ01000015">
    <property type="protein sequence ID" value="PFH31439.1"/>
    <property type="molecule type" value="Genomic_DNA"/>
</dbReference>
<evidence type="ECO:0000256" key="4">
    <source>
        <dbReference type="SAM" id="MobiDB-lite"/>
    </source>
</evidence>
<evidence type="ECO:0000256" key="3">
    <source>
        <dbReference type="ARBA" id="ARBA00022833"/>
    </source>
</evidence>
<evidence type="ECO:0000256" key="1">
    <source>
        <dbReference type="ARBA" id="ARBA00022723"/>
    </source>
</evidence>
<dbReference type="GO" id="GO:0008270">
    <property type="term" value="F:zinc ion binding"/>
    <property type="evidence" value="ECO:0007669"/>
    <property type="project" value="UniProtKB-KW"/>
</dbReference>
<evidence type="ECO:0000256" key="2">
    <source>
        <dbReference type="ARBA" id="ARBA00022771"/>
    </source>
</evidence>
<feature type="compositionally biased region" description="Basic and acidic residues" evidence="4">
    <location>
        <begin position="87"/>
        <end position="118"/>
    </location>
</feature>
<reference evidence="6 7" key="1">
    <citation type="submission" date="2017-09" db="EMBL/GenBank/DDBJ databases">
        <title>Genome sequencing of Besnoitia besnoiti strain Bb-Ger1.</title>
        <authorList>
            <person name="Schares G."/>
            <person name="Venepally P."/>
            <person name="Lorenzi H.A."/>
        </authorList>
    </citation>
    <scope>NUCLEOTIDE SEQUENCE [LARGE SCALE GENOMIC DNA]</scope>
    <source>
        <strain evidence="6 7">Bb-Ger1</strain>
    </source>
</reference>
<keyword evidence="7" id="KW-1185">Reference proteome</keyword>
<sequence length="343" mass="37382">MKSTKRSHCYKSHKHEEKHKKSKLKRRKRSHSSSSSSSASPSPSPVLRHRGRVKVLSSPVRRADDREALNAALLATASPRAPVAAPDLRRSGRADGRRQHAEGVPERRRRRSSSDGDHQVVSFVYNRPTVGPTGAYEEEEQGSATSGHVSLVAKVAAASLQNSSPSSQGAGDRERKRSRHRLADDDDWAQQRPKKKSNFSGFSDAGPSVGGGGRTGEKRRSNFSSKAGEEDASSVSASAYEVKTYHKAFGLDVGGYSFVGEEEVLQSPRAQRGDKGEMKDAVKAGAAASLLHGPLVEVTGTNPRGGRISKKTHPHLYWQCWSCGADNYKSRHQCFKCNRLFAL</sequence>
<organism evidence="6 7">
    <name type="scientific">Besnoitia besnoiti</name>
    <name type="common">Apicomplexan protozoan</name>
    <dbReference type="NCBI Taxonomy" id="94643"/>
    <lineage>
        <taxon>Eukaryota</taxon>
        <taxon>Sar</taxon>
        <taxon>Alveolata</taxon>
        <taxon>Apicomplexa</taxon>
        <taxon>Conoidasida</taxon>
        <taxon>Coccidia</taxon>
        <taxon>Eucoccidiorida</taxon>
        <taxon>Eimeriorina</taxon>
        <taxon>Sarcocystidae</taxon>
        <taxon>Besnoitia</taxon>
    </lineage>
</organism>
<dbReference type="RefSeq" id="XP_029215448.1">
    <property type="nucleotide sequence ID" value="XM_029361548.1"/>
</dbReference>
<dbReference type="AlphaFoldDB" id="A0A2A9M0G1"/>
<dbReference type="Proteomes" id="UP000224006">
    <property type="component" value="Unassembled WGS sequence"/>
</dbReference>
<name>A0A2A9M0G1_BESBE</name>
<keyword evidence="1" id="KW-0479">Metal-binding</keyword>
<dbReference type="GeneID" id="40307926"/>
<dbReference type="InterPro" id="IPR001876">
    <property type="entry name" value="Znf_RanBP2"/>
</dbReference>
<feature type="region of interest" description="Disordered" evidence="4">
    <location>
        <begin position="1"/>
        <end position="65"/>
    </location>
</feature>
<dbReference type="KEGG" id="bbes:BESB_028740"/>
<protein>
    <recommendedName>
        <fullName evidence="5">RanBP2-type domain-containing protein</fullName>
    </recommendedName>
</protein>
<accession>A0A2A9M0G1</accession>
<dbReference type="VEuPathDB" id="ToxoDB:BESB_028740"/>
<feature type="compositionally biased region" description="Low complexity" evidence="4">
    <location>
        <begin position="32"/>
        <end position="41"/>
    </location>
</feature>